<accession>Q2W762</accession>
<gene>
    <name evidence="1" type="ordered locus">amb1509</name>
</gene>
<dbReference type="EMBL" id="AP007255">
    <property type="protein sequence ID" value="BAE50313.1"/>
    <property type="molecule type" value="Genomic_DNA"/>
</dbReference>
<sequence>MAALPIPSIGGPMRMMLIRAAARLLRPVVEEIERRRGGSSPAEIRVKLTIEGAEDVRAKLEALGAEAARQGG</sequence>
<keyword evidence="2" id="KW-1185">Reference proteome</keyword>
<organism evidence="1 2">
    <name type="scientific">Paramagnetospirillum magneticum (strain ATCC 700264 / AMB-1)</name>
    <name type="common">Magnetospirillum magneticum</name>
    <dbReference type="NCBI Taxonomy" id="342108"/>
    <lineage>
        <taxon>Bacteria</taxon>
        <taxon>Pseudomonadati</taxon>
        <taxon>Pseudomonadota</taxon>
        <taxon>Alphaproteobacteria</taxon>
        <taxon>Rhodospirillales</taxon>
        <taxon>Magnetospirillaceae</taxon>
        <taxon>Paramagnetospirillum</taxon>
    </lineage>
</organism>
<proteinExistence type="predicted"/>
<dbReference type="Proteomes" id="UP000007058">
    <property type="component" value="Chromosome"/>
</dbReference>
<dbReference type="AlphaFoldDB" id="Q2W762"/>
<evidence type="ECO:0000313" key="2">
    <source>
        <dbReference type="Proteomes" id="UP000007058"/>
    </source>
</evidence>
<name>Q2W762_PARM1</name>
<reference evidence="1 2" key="1">
    <citation type="journal article" date="2005" name="DNA Res.">
        <title>Complete genome sequence of the facultative anaerobic magnetotactic bacterium Magnetospirillum sp. strain AMB-1.</title>
        <authorList>
            <person name="Matsunaga T."/>
            <person name="Okamura Y."/>
            <person name="Fukuda Y."/>
            <person name="Wahyudi A.T."/>
            <person name="Murase Y."/>
            <person name="Takeyama H."/>
        </authorList>
    </citation>
    <scope>NUCLEOTIDE SEQUENCE [LARGE SCALE GENOMIC DNA]</scope>
    <source>
        <strain evidence="2">ATCC 700264 / AMB-1</strain>
    </source>
</reference>
<evidence type="ECO:0000313" key="1">
    <source>
        <dbReference type="EMBL" id="BAE50313.1"/>
    </source>
</evidence>
<dbReference type="HOGENOM" id="CLU_2717601_0_0_5"/>
<protein>
    <submittedName>
        <fullName evidence="1">Uncharacterized protein</fullName>
    </submittedName>
</protein>
<dbReference type="KEGG" id="mag:amb1509"/>